<dbReference type="AlphaFoldDB" id="A0A132BBX5"/>
<feature type="repeat" description="ANK" evidence="3">
    <location>
        <begin position="1030"/>
        <end position="1063"/>
    </location>
</feature>
<dbReference type="Pfam" id="PF24883">
    <property type="entry name" value="NPHP3_N"/>
    <property type="match status" value="1"/>
</dbReference>
<keyword evidence="6" id="KW-1185">Reference proteome</keyword>
<evidence type="ECO:0000256" key="3">
    <source>
        <dbReference type="PROSITE-ProRule" id="PRU00023"/>
    </source>
</evidence>
<dbReference type="PROSITE" id="PS50088">
    <property type="entry name" value="ANK_REPEAT"/>
    <property type="match status" value="2"/>
</dbReference>
<name>A0A132BBX5_MOLSC</name>
<dbReference type="Pfam" id="PF00023">
    <property type="entry name" value="Ank"/>
    <property type="match status" value="1"/>
</dbReference>
<dbReference type="GeneID" id="28819697"/>
<dbReference type="EMBL" id="KQ947430">
    <property type="protein sequence ID" value="KUJ09878.1"/>
    <property type="molecule type" value="Genomic_DNA"/>
</dbReference>
<evidence type="ECO:0000256" key="2">
    <source>
        <dbReference type="ARBA" id="ARBA00023043"/>
    </source>
</evidence>
<dbReference type="Pfam" id="PF13637">
    <property type="entry name" value="Ank_4"/>
    <property type="match status" value="1"/>
</dbReference>
<dbReference type="Pfam" id="PF12796">
    <property type="entry name" value="Ank_2"/>
    <property type="match status" value="3"/>
</dbReference>
<evidence type="ECO:0000313" key="5">
    <source>
        <dbReference type="EMBL" id="KUJ09878.1"/>
    </source>
</evidence>
<keyword evidence="2 3" id="KW-0040">ANK repeat</keyword>
<dbReference type="Gene3D" id="1.25.40.20">
    <property type="entry name" value="Ankyrin repeat-containing domain"/>
    <property type="match status" value="2"/>
</dbReference>
<reference evidence="5 6" key="1">
    <citation type="submission" date="2015-10" db="EMBL/GenBank/DDBJ databases">
        <title>Full genome of DAOMC 229536 Phialocephala scopiformis, a fungal endophyte of spruce producing the potent anti-insectan compound rugulosin.</title>
        <authorList>
            <consortium name="DOE Joint Genome Institute"/>
            <person name="Walker A.K."/>
            <person name="Frasz S.L."/>
            <person name="Seifert K.A."/>
            <person name="Miller J.D."/>
            <person name="Mondo S.J."/>
            <person name="Labutti K."/>
            <person name="Lipzen A."/>
            <person name="Dockter R."/>
            <person name="Kennedy M."/>
            <person name="Grigoriev I.V."/>
            <person name="Spatafora J.W."/>
        </authorList>
    </citation>
    <scope>NUCLEOTIDE SEQUENCE [LARGE SCALE GENOMIC DNA]</scope>
    <source>
        <strain evidence="5 6">CBS 120377</strain>
    </source>
</reference>
<dbReference type="RefSeq" id="XP_018064233.1">
    <property type="nucleotide sequence ID" value="XM_018209971.1"/>
</dbReference>
<dbReference type="Gene3D" id="3.40.50.300">
    <property type="entry name" value="P-loop containing nucleotide triphosphate hydrolases"/>
    <property type="match status" value="1"/>
</dbReference>
<dbReference type="SUPFAM" id="SSF52540">
    <property type="entry name" value="P-loop containing nucleoside triphosphate hydrolases"/>
    <property type="match status" value="1"/>
</dbReference>
<dbReference type="Proteomes" id="UP000070700">
    <property type="component" value="Unassembled WGS sequence"/>
</dbReference>
<protein>
    <submittedName>
        <fullName evidence="5">Ankyrin</fullName>
    </submittedName>
</protein>
<evidence type="ECO:0000259" key="4">
    <source>
        <dbReference type="Pfam" id="PF24883"/>
    </source>
</evidence>
<dbReference type="PANTHER" id="PTHR24198:SF165">
    <property type="entry name" value="ANKYRIN REPEAT-CONTAINING PROTEIN-RELATED"/>
    <property type="match status" value="1"/>
</dbReference>
<dbReference type="InterPro" id="IPR002110">
    <property type="entry name" value="Ankyrin_rpt"/>
</dbReference>
<feature type="repeat" description="ANK" evidence="3">
    <location>
        <begin position="826"/>
        <end position="859"/>
    </location>
</feature>
<gene>
    <name evidence="5" type="ORF">LY89DRAFT_597275</name>
</gene>
<dbReference type="PROSITE" id="PS50297">
    <property type="entry name" value="ANK_REP_REGION"/>
    <property type="match status" value="1"/>
</dbReference>
<evidence type="ECO:0000256" key="1">
    <source>
        <dbReference type="ARBA" id="ARBA00022737"/>
    </source>
</evidence>
<dbReference type="PANTHER" id="PTHR24198">
    <property type="entry name" value="ANKYRIN REPEAT AND PROTEIN KINASE DOMAIN-CONTAINING PROTEIN"/>
    <property type="match status" value="1"/>
</dbReference>
<dbReference type="SMART" id="SM00248">
    <property type="entry name" value="ANK"/>
    <property type="match status" value="10"/>
</dbReference>
<dbReference type="InterPro" id="IPR036770">
    <property type="entry name" value="Ankyrin_rpt-contain_sf"/>
</dbReference>
<dbReference type="KEGG" id="psco:LY89DRAFT_597275"/>
<accession>A0A132BBX5</accession>
<dbReference type="InterPro" id="IPR056884">
    <property type="entry name" value="NPHP3-like_N"/>
</dbReference>
<dbReference type="OrthoDB" id="163438at2759"/>
<organism evidence="5 6">
    <name type="scientific">Mollisia scopiformis</name>
    <name type="common">Conifer needle endophyte fungus</name>
    <name type="synonym">Phialocephala scopiformis</name>
    <dbReference type="NCBI Taxonomy" id="149040"/>
    <lineage>
        <taxon>Eukaryota</taxon>
        <taxon>Fungi</taxon>
        <taxon>Dikarya</taxon>
        <taxon>Ascomycota</taxon>
        <taxon>Pezizomycotina</taxon>
        <taxon>Leotiomycetes</taxon>
        <taxon>Helotiales</taxon>
        <taxon>Mollisiaceae</taxon>
        <taxon>Mollisia</taxon>
    </lineage>
</organism>
<sequence>MTNLQVIRRAAADTESTVLDIYTSTEAVIFLGTPHRGSSKAGIAEVVRKIVSVSGFDTTDKNIRALQVNSTELELIHELFMKLYEQKERQFKVLTFQEAKGVSGISYLKLNERVVEPFSSSITGTEPTQTINANHMSMCRFPSRDDEGYKQILGEILILVSDKERKLNPSSALTDVERKCVALLMQNTSSAAEYKSSLPHRVEGTCQWILSNSQYRDWNSQKETCLLWISGYPGTGKTILSTYILEYLTAGDLSPSLHTTICYFFCDEKISTQRDGMAILRSLIHQLLLYRRLLIKYVKSAYDFHGPQLEQNFNELWRIFVAIASDKRTGPVSVIIDAIDECEEATRERFLQHVSQLMSKSWPTGSSTPCIKFLVTSRPLLGRRCPGNLLQIDPSQNHVEQDLRLVIRMKVERIVQRTRCHPDVRTYLENALFSRADRTFLWVTLVLHLLERSFLASQKDFKRIIDEMPKSLSTTYQRFLQGISMEYQPLANRLLHFLVGSSRPLTLKEMRILIAIQDHHHTLAAVEEDAQPNIQDTIEGVLGPLVRIWDSRIYLVHQSLKEFLQILSTQSENPLSAIYGVDGHEANLLLAERCISYLLLKDFRCDLFSPDSGNSPTSLVEGSLEAAPIGQLWDPFDLGDDTFFKDPAVSEAETCLSIGSRYAFFDYSSRHWAQHFSFACLISPPKIQESAIMLADVSTHRGSNWFRFYWHHAEMTLPYPRNFVPITTASYFGHSTSVELLLRHESTMEPSIGAYGLCWAARMGHTGAVDLLLGAGVDPDTSTVDGQNALTAAVQFNRIDIVKRLLEDDGFIPERNEYRVNYAPLGGRTPLSIAAGNGHVEIVSQLLLHARIKPDMADFNQWTPLFWTVGGRHLDVLQLLVSDPCVSINHVDRSGRNVLSWAAAEGELELVRYLFSMKHLHVDEGDRAGRTPFSWAAGNGHLETTVYLRRSERINLSRKDKHGRNAISWACSGGHHRVVEYLIKHDRRAVDEEDVDGWTPLAWALFSQNPRTVKVLLESGSVNVNKKDHSGRSALSFAAGYGYLDIVQMLLNTEGIEVESRDNDGLTPLSHAARCPAIVKVLQTFSK</sequence>
<dbReference type="InterPro" id="IPR027417">
    <property type="entry name" value="P-loop_NTPase"/>
</dbReference>
<evidence type="ECO:0000313" key="6">
    <source>
        <dbReference type="Proteomes" id="UP000070700"/>
    </source>
</evidence>
<dbReference type="SUPFAM" id="SSF48403">
    <property type="entry name" value="Ankyrin repeat"/>
    <property type="match status" value="1"/>
</dbReference>
<proteinExistence type="predicted"/>
<feature type="domain" description="Nephrocystin 3-like N-terminal" evidence="4">
    <location>
        <begin position="204"/>
        <end position="378"/>
    </location>
</feature>
<dbReference type="InParanoid" id="A0A132BBX5"/>
<keyword evidence="1" id="KW-0677">Repeat</keyword>